<dbReference type="PANTHER" id="PTHR12083">
    <property type="entry name" value="BIFUNCTIONAL POLYNUCLEOTIDE PHOSPHATASE/KINASE"/>
    <property type="match status" value="1"/>
</dbReference>
<dbReference type="InterPro" id="IPR006549">
    <property type="entry name" value="HAD-SF_hydro_IIIA"/>
</dbReference>
<dbReference type="Pfam" id="PF08645">
    <property type="entry name" value="PNK3P"/>
    <property type="match status" value="1"/>
</dbReference>
<dbReference type="SUPFAM" id="SSF54197">
    <property type="entry name" value="HIT-like"/>
    <property type="match status" value="1"/>
</dbReference>
<dbReference type="GO" id="GO:0046403">
    <property type="term" value="F:polynucleotide 3'-phosphatase activity"/>
    <property type="evidence" value="ECO:0007669"/>
    <property type="project" value="TreeGrafter"/>
</dbReference>
<protein>
    <submittedName>
        <fullName evidence="3">Aprataxin</fullName>
    </submittedName>
</protein>
<dbReference type="GO" id="GO:0003690">
    <property type="term" value="F:double-stranded DNA binding"/>
    <property type="evidence" value="ECO:0007669"/>
    <property type="project" value="TreeGrafter"/>
</dbReference>
<dbReference type="NCBIfam" id="TIGR01662">
    <property type="entry name" value="HAD-SF-IIIA"/>
    <property type="match status" value="1"/>
</dbReference>
<organism evidence="3 4">
    <name type="scientific">Hondaea fermentalgiana</name>
    <dbReference type="NCBI Taxonomy" id="2315210"/>
    <lineage>
        <taxon>Eukaryota</taxon>
        <taxon>Sar</taxon>
        <taxon>Stramenopiles</taxon>
        <taxon>Bigyra</taxon>
        <taxon>Labyrinthulomycetes</taxon>
        <taxon>Thraustochytrida</taxon>
        <taxon>Thraustochytriidae</taxon>
        <taxon>Hondaea</taxon>
    </lineage>
</organism>
<dbReference type="Pfam" id="PF11969">
    <property type="entry name" value="DcpS_C"/>
    <property type="match status" value="1"/>
</dbReference>
<evidence type="ECO:0000256" key="1">
    <source>
        <dbReference type="PROSITE-ProRule" id="PRU00464"/>
    </source>
</evidence>
<dbReference type="Proteomes" id="UP000241890">
    <property type="component" value="Unassembled WGS sequence"/>
</dbReference>
<dbReference type="AlphaFoldDB" id="A0A2R5G631"/>
<dbReference type="Gene3D" id="3.30.428.10">
    <property type="entry name" value="HIT-like"/>
    <property type="match status" value="1"/>
</dbReference>
<dbReference type="SUPFAM" id="SSF56784">
    <property type="entry name" value="HAD-like"/>
    <property type="match status" value="1"/>
</dbReference>
<dbReference type="InterPro" id="IPR036265">
    <property type="entry name" value="HIT-like_sf"/>
</dbReference>
<evidence type="ECO:0000313" key="4">
    <source>
        <dbReference type="Proteomes" id="UP000241890"/>
    </source>
</evidence>
<dbReference type="InParanoid" id="A0A2R5G631"/>
<name>A0A2R5G631_9STRA</name>
<gene>
    <name evidence="3" type="ORF">FCC1311_014452</name>
</gene>
<dbReference type="Gene3D" id="3.40.50.1000">
    <property type="entry name" value="HAD superfamily/HAD-like"/>
    <property type="match status" value="1"/>
</dbReference>
<dbReference type="InterPro" id="IPR023214">
    <property type="entry name" value="HAD_sf"/>
</dbReference>
<reference evidence="3 4" key="1">
    <citation type="submission" date="2017-12" db="EMBL/GenBank/DDBJ databases">
        <title>Sequencing, de novo assembly and annotation of complete genome of a new Thraustochytrid species, strain FCC1311.</title>
        <authorList>
            <person name="Sedici K."/>
            <person name="Godart F."/>
            <person name="Aiese Cigliano R."/>
            <person name="Sanseverino W."/>
            <person name="Barakat M."/>
            <person name="Ortet P."/>
            <person name="Marechal E."/>
            <person name="Cagnac O."/>
            <person name="Amato A."/>
        </authorList>
    </citation>
    <scope>NUCLEOTIDE SEQUENCE [LARGE SCALE GENOMIC DNA]</scope>
</reference>
<dbReference type="PANTHER" id="PTHR12083:SF9">
    <property type="entry name" value="BIFUNCTIONAL POLYNUCLEOTIDE PHOSPHATASE_KINASE"/>
    <property type="match status" value="1"/>
</dbReference>
<dbReference type="OrthoDB" id="3512845at2759"/>
<accession>A0A2R5G631</accession>
<feature type="short sequence motif" description="Histidine triad motif" evidence="1">
    <location>
        <begin position="652"/>
        <end position="656"/>
    </location>
</feature>
<dbReference type="InterPro" id="IPR013954">
    <property type="entry name" value="PNK3P"/>
</dbReference>
<proteinExistence type="predicted"/>
<dbReference type="InterPro" id="IPR011146">
    <property type="entry name" value="HIT-like"/>
</dbReference>
<evidence type="ECO:0000313" key="3">
    <source>
        <dbReference type="EMBL" id="GBG25228.1"/>
    </source>
</evidence>
<evidence type="ECO:0000259" key="2">
    <source>
        <dbReference type="PROSITE" id="PS51084"/>
    </source>
</evidence>
<feature type="domain" description="HIT" evidence="2">
    <location>
        <begin position="552"/>
        <end position="667"/>
    </location>
</feature>
<dbReference type="EMBL" id="BEYU01000012">
    <property type="protein sequence ID" value="GBG25228.1"/>
    <property type="molecule type" value="Genomic_DNA"/>
</dbReference>
<sequence>MLDDDACRAWPATSPRLVTSETCHVTSLFTTTVVSGGNAGTKELCANKDEISRDAAAPVAGFDFDGCLCTFSRGANTNVPTADNVHQSLVFDHAKAVLEALHARGFRLVIFSNESLARFKNPDPIKDALTRKLGRVDAFLQFVDLPVEVYLATHNDKYRKPATVDINKRGHDAGGTAMWDFMRSDPLKLCKATASLTDPAQGFYVGDAAGRAGDISDGDKRFAQQVGLPFYTPEDFFLRDGFAERLTGVTREAGADPLALQLSVHALECVHRCQTRRDHEGNFPTAREKALALIQRMAQSAEPIDPNEGFKSVLILSNEPSTDAAFHQFLGTLDNLLPSLSSPPACLAFASISTGDFHFDPELAAAVLLRAATRWAQENILPPKTLRLVEPAGSAVLAALRGQGQAVEAATDFSTQLRMLDALEVVEGDVVKQTKVSAIAVGCPRRATKPGENKANVAVHAELRKSGGPSLLEAMPAVADVGEPIVVQLPEDHPLRLTTGAAHVLFTTDLGPSYANSSGGSKLSPASVRFPDTYNPPQGAVQPPSVSWQHALLDYIKTPLAPAFAQGIFYKDSTYTVIYDAYPKARVHLLVLPNVSATGLDVDKMADLAPRHLSALEKLARFCDILADHVEQKFARGERVKVGLHAQPSLRHLHVHIVSQDFDSPALKHKKHWHSFTHKDFFTPLATVVETLRAQGTQGLIERAQRAEAALKGPLS</sequence>
<keyword evidence="4" id="KW-1185">Reference proteome</keyword>
<dbReference type="GO" id="GO:0006281">
    <property type="term" value="P:DNA repair"/>
    <property type="evidence" value="ECO:0007669"/>
    <property type="project" value="TreeGrafter"/>
</dbReference>
<comment type="caution">
    <text evidence="3">The sequence shown here is derived from an EMBL/GenBank/DDBJ whole genome shotgun (WGS) entry which is preliminary data.</text>
</comment>
<dbReference type="InterPro" id="IPR036412">
    <property type="entry name" value="HAD-like_sf"/>
</dbReference>
<dbReference type="PROSITE" id="PS51084">
    <property type="entry name" value="HIT_2"/>
    <property type="match status" value="1"/>
</dbReference>
<dbReference type="GO" id="GO:0046404">
    <property type="term" value="F:ATP-dependent polydeoxyribonucleotide 5'-hydroxyl-kinase activity"/>
    <property type="evidence" value="ECO:0007669"/>
    <property type="project" value="TreeGrafter"/>
</dbReference>